<evidence type="ECO:0000313" key="1">
    <source>
        <dbReference type="EMBL" id="ELU13090.1"/>
    </source>
</evidence>
<sequence>MGLPEAQKARRAAARWLTVSTRDLEEGLKQADEVGPASEDRLVLRRKLQALLKEFEPLLETWCVAQGNVEEAIVDDEALDKDIDASFAFKRSVLTTRNAAQSWIERLSPPNAQFDELSLGSSKRSTSVRLPKLTLPTFD</sequence>
<reference evidence="1 3" key="2">
    <citation type="journal article" date="2013" name="Nature">
        <title>Insights into bilaterian evolution from three spiralian genomes.</title>
        <authorList>
            <person name="Simakov O."/>
            <person name="Marletaz F."/>
            <person name="Cho S.J."/>
            <person name="Edsinger-Gonzales E."/>
            <person name="Havlak P."/>
            <person name="Hellsten U."/>
            <person name="Kuo D.H."/>
            <person name="Larsson T."/>
            <person name="Lv J."/>
            <person name="Arendt D."/>
            <person name="Savage R."/>
            <person name="Osoegawa K."/>
            <person name="de Jong P."/>
            <person name="Grimwood J."/>
            <person name="Chapman J.A."/>
            <person name="Shapiro H."/>
            <person name="Aerts A."/>
            <person name="Otillar R.P."/>
            <person name="Terry A.Y."/>
            <person name="Boore J.L."/>
            <person name="Grigoriev I.V."/>
            <person name="Lindberg D.R."/>
            <person name="Seaver E.C."/>
            <person name="Weisblat D.A."/>
            <person name="Putnam N.H."/>
            <person name="Rokhsar D.S."/>
        </authorList>
    </citation>
    <scope>NUCLEOTIDE SEQUENCE</scope>
    <source>
        <strain evidence="1 3">I ESC-2004</strain>
    </source>
</reference>
<reference evidence="2" key="3">
    <citation type="submission" date="2015-06" db="UniProtKB">
        <authorList>
            <consortium name="EnsemblMetazoa"/>
        </authorList>
    </citation>
    <scope>IDENTIFICATION</scope>
</reference>
<dbReference type="EMBL" id="AMQN01039528">
    <property type="status" value="NOT_ANNOTATED_CDS"/>
    <property type="molecule type" value="Genomic_DNA"/>
</dbReference>
<dbReference type="EMBL" id="KB295505">
    <property type="protein sequence ID" value="ELU13090.1"/>
    <property type="molecule type" value="Genomic_DNA"/>
</dbReference>
<proteinExistence type="predicted"/>
<reference evidence="3" key="1">
    <citation type="submission" date="2012-12" db="EMBL/GenBank/DDBJ databases">
        <authorList>
            <person name="Hellsten U."/>
            <person name="Grimwood J."/>
            <person name="Chapman J.A."/>
            <person name="Shapiro H."/>
            <person name="Aerts A."/>
            <person name="Otillar R.P."/>
            <person name="Terry A.Y."/>
            <person name="Boore J.L."/>
            <person name="Simakov O."/>
            <person name="Marletaz F."/>
            <person name="Cho S.-J."/>
            <person name="Edsinger-Gonzales E."/>
            <person name="Havlak P."/>
            <person name="Kuo D.-H."/>
            <person name="Larsson T."/>
            <person name="Lv J."/>
            <person name="Arendt D."/>
            <person name="Savage R."/>
            <person name="Osoegawa K."/>
            <person name="de Jong P."/>
            <person name="Lindberg D.R."/>
            <person name="Seaver E.C."/>
            <person name="Weisblat D.A."/>
            <person name="Putnam N.H."/>
            <person name="Grigoriev I.V."/>
            <person name="Rokhsar D.S."/>
        </authorList>
    </citation>
    <scope>NUCLEOTIDE SEQUENCE</scope>
    <source>
        <strain evidence="3">I ESC-2004</strain>
    </source>
</reference>
<dbReference type="EnsemblMetazoa" id="CapteT202882">
    <property type="protein sequence ID" value="CapteP202882"/>
    <property type="gene ID" value="CapteG202882"/>
</dbReference>
<dbReference type="AlphaFoldDB" id="R7VBL0"/>
<keyword evidence="3" id="KW-1185">Reference proteome</keyword>
<accession>R7VBL0</accession>
<feature type="non-terminal residue" evidence="1">
    <location>
        <position position="139"/>
    </location>
</feature>
<evidence type="ECO:0000313" key="2">
    <source>
        <dbReference type="EnsemblMetazoa" id="CapteP202882"/>
    </source>
</evidence>
<gene>
    <name evidence="1" type="ORF">CAPTEDRAFT_202882</name>
</gene>
<organism evidence="1">
    <name type="scientific">Capitella teleta</name>
    <name type="common">Polychaete worm</name>
    <dbReference type="NCBI Taxonomy" id="283909"/>
    <lineage>
        <taxon>Eukaryota</taxon>
        <taxon>Metazoa</taxon>
        <taxon>Spiralia</taxon>
        <taxon>Lophotrochozoa</taxon>
        <taxon>Annelida</taxon>
        <taxon>Polychaeta</taxon>
        <taxon>Sedentaria</taxon>
        <taxon>Scolecida</taxon>
        <taxon>Capitellidae</taxon>
        <taxon>Capitella</taxon>
    </lineage>
</organism>
<protein>
    <submittedName>
        <fullName evidence="1 2">Uncharacterized protein</fullName>
    </submittedName>
</protein>
<dbReference type="Proteomes" id="UP000014760">
    <property type="component" value="Unassembled WGS sequence"/>
</dbReference>
<name>R7VBL0_CAPTE</name>
<evidence type="ECO:0000313" key="3">
    <source>
        <dbReference type="Proteomes" id="UP000014760"/>
    </source>
</evidence>
<dbReference type="HOGENOM" id="CLU_1850106_0_0_1"/>